<dbReference type="EMBL" id="DAAYTU010000058">
    <property type="protein sequence ID" value="HAG5773002.1"/>
    <property type="molecule type" value="Genomic_DNA"/>
</dbReference>
<feature type="region of interest" description="Disordered" evidence="1">
    <location>
        <begin position="1"/>
        <end position="27"/>
    </location>
</feature>
<dbReference type="SUPFAM" id="SSF53448">
    <property type="entry name" value="Nucleotide-diphospho-sugar transferases"/>
    <property type="match status" value="1"/>
</dbReference>
<sequence>MRVETVRQEYHKNDNIEQHTKKTRSKRRIKTASMDSVIEIGKRIQAEISSTLQPNNYKIASTKGNWKSALMIRAGLLFSNYQSMSTEKTREYKAVISHGGFSSFHLQHHILNNEKDAAPNDKFKCMENEIRIHLKTMRKRRSVDDVIDDKQLNKKTISIYDITSDNIDKKIGWNIEEKNKISPELIDKLKSNIDKYQELSDKNSREGIYLLKTQSNALSQIYKNLQVNEDNKLLLSNIKSIINQIQNEYVSHKVSIEKNIHVVWVAGAPPDSITKYATAYKLAYPDFIFNLWIDIKAMGAYIFNKILREIAFENAKHDLIASLNKEELNIIKNNAPIGKKLQDKLARSFEYNLLKSQIKIQDSVMNYAYIRGVLNFSDDERIGFLKDILNYDEKKIESFQAEINKNRERTDLIKEKLISILGEDKVVIHDVSTLSDMKIVHRKQHYQQELILRWNYASATDQLRMYILKEHGGIYTDYDVTPGYTKAVYNILEENSNNFDFLEKEECRRAFNDEILSIASNEESSGYKNKLSNDEKTRLDKIIHEIKKIGTDNLFSPIDTTVIRDSMLMSKRYQWWGEDKGWNIRGNNNFLATHKGSKVTEFVISGQDNAYRQLFDIREKLRTESINVQHHYYAGDNIEEINSGSIEKNTPLDHKEYGIGSLFSKYRMDGIIPRVYSTLHITGPDAIMKSMRDYYNSLGVLGQCRLDPSNKHFKGLSQDSFIGNLKRINGIEGEHYDWKNQESFGINDITPDDVSSWTAKVIDIKSFLYDIVYRDQPNTSFPPPVIEIDVKRLTIGWPSEVKGKLRSLWPNFEDEYNRLLNGNFINLNSLSNIDKKIHQYLILSKNKLVKWSGISLAEKLNDYLNKFTIPIGNKVHYLLSEISEQHDEYKKSMFSVLASDPDAKLVIWRNDKYNKYLVIKELSILQGRKSKIEELMKECSPQQHDNLKIYHRLKRKEQLGMITPEEQLSLIDTITLISEDQGLKQRIIDIENTLHSFYIEKKLISNLDKIQNIKSLKGAGSYRDIEYLWNKYVGKEQEILNDIMNNAQSRNLQDKIEIKDVSNELSHSTLINKLVYDGYGFDDFKQVMKYNILYREPGLLLQKAVVAVPSGELVDIINKHTSNNDVETSAILNKLYQHFFGDKTVDFDSSIEEQRIKINFELVLSELDLDNLGKYFLSPLIQNVSPFGVKFSSDNGVLTSDIIASGLRSFVSDERSVVLDKMNDYLSLLYDIKKDIYSYNRINVELIKTMFHKASLSFMLKDDLNLNPLLDKNLHGGDISLTELSQILTGNKNFVECSNVITFGDYPSITNNIIKDIKSSLPSIYSMSDLSGIEQRTLKGIGYIGNTEYILTTPSFRKLHNASIQAKYRTLNWSDFYGRNARIWQEMVMKLGGGNVRYHPQMLLTPEEGRCIGLSELYLLVKNINTFQTLQTNIDLASSLYQDFLLNPSYLTERNRKFLDSVLSQIQYAQNHGNNILLQSADIDSIRLSDFSINDAVKYLLERNTKNILVVTEYHSMVVLNIDDRYRVVDPNFGYADFSTLENALGFIKQSIQITPEVHELYTGDLSNRRLDILFSKKQDWDHIVSTDLFLLTKFEHESTQEILKKNNAAISIGGREFNVLNLYKYGVLFNGNRVDESVTKVPTGELEERSFHIDKNILGEYINNNYLTSDVIEEITVLERLLYGHNNNIKELLKNAEGKNVENVLSRHNDRFLNVIRNTYTELNDKIKKYLLEGFKLNNIIDSDSNAVTLLLSNHETQKHIDVDISEIKMSLREGVNTLSDAIDNMNLDGIMSILGIIQYSRLAYTGAYIGPLDQAGFVSDTKNILEKIVGVTLISMGERKFGTTISSINLESIAAQKISELAVSIGGRTGKMLSRLSSVVKFPVLDTTLNFWSLGESIKAYTSISEDSLDKKLAEIDLIFSSVSTALTLSSFVYPPLGFATFPLLFLQQDIRNFETALYQDKVRRDAWKEVEKYLDESAKKIIDVDNENGIINFSSCEIIGDVVIDFSVSPPNFSGRRSYNYGKDIGSVPFLSDEEVRKKSKYAISCTDSSDLNINNMFGSVKEQVCSDLSSFTNIVTGFANRVWPKDMPVIQEGNYKTVILGYSSQIKANTEVIRTAWNNFQEVAREGMPLVEKSYRNSKIISGDNLINVVIPKLSTKHFATEDIKLFNELSNYSFTIEGGRGGVVVHSNGVGHFNIKCRHGVKNTLSFRELNERTDAIINIRLDLNKNDKQTVVSYKWLTQPFPHHIMMSLIQENINTVVGSDIGKNVFIGNNDSNHFIIGGASTKLHLGEGDNVITIDKIKNSRVHLDIYPSSAKSTQYIQLGCGIDKLLHINKHKDRLHLYFDEFFDKIITIHNIIKQPGVYIQPVFYISSEDGLELYINKNGHVIVDKVDVLKYLRYHGYQGIFEPDELPLVNKKINFYNSSFLYENYIVEVNGDNFIYKVFNPIKNIYASTSKTSVIYGCKSGVYYFWGIRQPTHNLFIYNDNDYPETIDISSFTSTETEIKITAQCIADTCKLSVYDNNCISTIYIRPTSVENGELRESFAKIIVDFDKVVTVKDIFSLSASSVNQVVIYNNKWISDLAS</sequence>
<proteinExistence type="predicted"/>
<dbReference type="Pfam" id="PF12918">
    <property type="entry name" value="TcdB_N"/>
    <property type="match status" value="1"/>
</dbReference>
<dbReference type="InterPro" id="IPR021882">
    <property type="entry name" value="DUF3491"/>
</dbReference>
<dbReference type="Pfam" id="PF12919">
    <property type="entry name" value="TcdA_TcdB"/>
    <property type="match status" value="1"/>
</dbReference>
<evidence type="ECO:0000313" key="4">
    <source>
        <dbReference type="EMBL" id="HAG5773002.1"/>
    </source>
</evidence>
<dbReference type="InterPro" id="IPR024772">
    <property type="entry name" value="TcdA/TcdB_N"/>
</dbReference>
<feature type="compositionally biased region" description="Basic and acidic residues" evidence="1">
    <location>
        <begin position="1"/>
        <end position="20"/>
    </location>
</feature>
<accession>A0A765TCD4</accession>
<evidence type="ECO:0000259" key="2">
    <source>
        <dbReference type="Pfam" id="PF12918"/>
    </source>
</evidence>
<evidence type="ECO:0000256" key="1">
    <source>
        <dbReference type="SAM" id="MobiDB-lite"/>
    </source>
</evidence>
<feature type="domain" description="TcdA/TcdB toxin N-terminal helical" evidence="2">
    <location>
        <begin position="160"/>
        <end position="221"/>
    </location>
</feature>
<protein>
    <submittedName>
        <fullName evidence="4">DUF3491 domain-containing protein</fullName>
    </submittedName>
</protein>
<dbReference type="GO" id="GO:0016757">
    <property type="term" value="F:glycosyltransferase activity"/>
    <property type="evidence" value="ECO:0007669"/>
    <property type="project" value="InterPro"/>
</dbReference>
<organism evidence="4">
    <name type="scientific">Escherichia coli</name>
    <dbReference type="NCBI Taxonomy" id="562"/>
    <lineage>
        <taxon>Bacteria</taxon>
        <taxon>Pseudomonadati</taxon>
        <taxon>Pseudomonadota</taxon>
        <taxon>Gammaproteobacteria</taxon>
        <taxon>Enterobacterales</taxon>
        <taxon>Enterobacteriaceae</taxon>
        <taxon>Escherichia</taxon>
    </lineage>
</organism>
<comment type="caution">
    <text evidence="4">The sequence shown here is derived from an EMBL/GenBank/DDBJ whole genome shotgun (WGS) entry which is preliminary data.</text>
</comment>
<dbReference type="Pfam" id="PF11996">
    <property type="entry name" value="DUF3491"/>
    <property type="match status" value="1"/>
</dbReference>
<reference evidence="4" key="1">
    <citation type="journal article" date="2018" name="Genome Biol.">
        <title>SKESA: strategic k-mer extension for scrupulous assemblies.</title>
        <authorList>
            <person name="Souvorov A."/>
            <person name="Agarwala R."/>
            <person name="Lipman D.J."/>
        </authorList>
    </citation>
    <scope>NUCLEOTIDE SEQUENCE [LARGE SCALE GENOMIC DNA]</scope>
    <source>
        <strain evidence="4">1839</strain>
    </source>
</reference>
<dbReference type="CDD" id="cd20495">
    <property type="entry name" value="C58_PaToxP-like"/>
    <property type="match status" value="1"/>
</dbReference>
<dbReference type="Gene3D" id="3.90.550.20">
    <property type="match status" value="1"/>
</dbReference>
<reference evidence="4" key="2">
    <citation type="submission" date="2020-02" db="EMBL/GenBank/DDBJ databases">
        <authorList>
            <consortium name="NCBI Pathogen Detection Project"/>
        </authorList>
    </citation>
    <scope>NUCLEOTIDE SEQUENCE</scope>
    <source>
        <strain evidence="4">1839</strain>
    </source>
</reference>
<name>A0A765TCD4_ECOLX</name>
<gene>
    <name evidence="4" type="ORF">GGB84_004796</name>
</gene>
<feature type="domain" description="GT44" evidence="3">
    <location>
        <begin position="258"/>
        <end position="681"/>
    </location>
</feature>
<dbReference type="InterPro" id="IPR024770">
    <property type="entry name" value="TcdA/TcdB_cat"/>
</dbReference>
<evidence type="ECO:0000259" key="3">
    <source>
        <dbReference type="Pfam" id="PF12919"/>
    </source>
</evidence>
<dbReference type="InterPro" id="IPR029044">
    <property type="entry name" value="Nucleotide-diphossugar_trans"/>
</dbReference>